<feature type="domain" description="GST C-terminal" evidence="4">
    <location>
        <begin position="91"/>
        <end position="222"/>
    </location>
</feature>
<name>A0A1F6V6P9_9PROT</name>
<keyword evidence="2" id="KW-0808">Transferase</keyword>
<evidence type="ECO:0000256" key="2">
    <source>
        <dbReference type="ARBA" id="ARBA00022679"/>
    </source>
</evidence>
<reference evidence="5 6" key="1">
    <citation type="journal article" date="2016" name="Nat. Commun.">
        <title>Thousands of microbial genomes shed light on interconnected biogeochemical processes in an aquifer system.</title>
        <authorList>
            <person name="Anantharaman K."/>
            <person name="Brown C.T."/>
            <person name="Hug L.A."/>
            <person name="Sharon I."/>
            <person name="Castelle C.J."/>
            <person name="Probst A.J."/>
            <person name="Thomas B.C."/>
            <person name="Singh A."/>
            <person name="Wilkins M.J."/>
            <person name="Karaoz U."/>
            <person name="Brodie E.L."/>
            <person name="Williams K.H."/>
            <person name="Hubbard S.S."/>
            <person name="Banfield J.F."/>
        </authorList>
    </citation>
    <scope>NUCLEOTIDE SEQUENCE [LARGE SCALE GENOMIC DNA]</scope>
</reference>
<dbReference type="Proteomes" id="UP000179076">
    <property type="component" value="Unassembled WGS sequence"/>
</dbReference>
<evidence type="ECO:0000259" key="4">
    <source>
        <dbReference type="PROSITE" id="PS50405"/>
    </source>
</evidence>
<dbReference type="Pfam" id="PF13410">
    <property type="entry name" value="GST_C_2"/>
    <property type="match status" value="1"/>
</dbReference>
<dbReference type="GO" id="GO:0004364">
    <property type="term" value="F:glutathione transferase activity"/>
    <property type="evidence" value="ECO:0007669"/>
    <property type="project" value="UniProtKB-EC"/>
</dbReference>
<dbReference type="Gene3D" id="1.20.1050.10">
    <property type="match status" value="1"/>
</dbReference>
<gene>
    <name evidence="5" type="ORF">A2W18_15200</name>
</gene>
<dbReference type="PROSITE" id="PS50404">
    <property type="entry name" value="GST_NTER"/>
    <property type="match status" value="1"/>
</dbReference>
<dbReference type="InterPro" id="IPR036282">
    <property type="entry name" value="Glutathione-S-Trfase_C_sf"/>
</dbReference>
<evidence type="ECO:0000313" key="5">
    <source>
        <dbReference type="EMBL" id="OGI65337.1"/>
    </source>
</evidence>
<dbReference type="Pfam" id="PF13417">
    <property type="entry name" value="GST_N_3"/>
    <property type="match status" value="1"/>
</dbReference>
<dbReference type="SFLD" id="SFLDS00019">
    <property type="entry name" value="Glutathione_Transferase_(cytos"/>
    <property type="match status" value="1"/>
</dbReference>
<dbReference type="SUPFAM" id="SSF52833">
    <property type="entry name" value="Thioredoxin-like"/>
    <property type="match status" value="1"/>
</dbReference>
<dbReference type="InterPro" id="IPR004045">
    <property type="entry name" value="Glutathione_S-Trfase_N"/>
</dbReference>
<dbReference type="GO" id="GO:0005737">
    <property type="term" value="C:cytoplasm"/>
    <property type="evidence" value="ECO:0007669"/>
    <property type="project" value="TreeGrafter"/>
</dbReference>
<dbReference type="SUPFAM" id="SSF47616">
    <property type="entry name" value="GST C-terminal domain-like"/>
    <property type="match status" value="1"/>
</dbReference>
<dbReference type="InterPro" id="IPR040079">
    <property type="entry name" value="Glutathione_S-Trfase"/>
</dbReference>
<dbReference type="EC" id="2.5.1.18" evidence="1"/>
<proteinExistence type="predicted"/>
<dbReference type="EMBL" id="MFSP01000111">
    <property type="protein sequence ID" value="OGI65337.1"/>
    <property type="molecule type" value="Genomic_DNA"/>
</dbReference>
<accession>A0A1F6V6P9</accession>
<comment type="caution">
    <text evidence="5">The sequence shown here is derived from an EMBL/GenBank/DDBJ whole genome shotgun (WGS) entry which is preliminary data.</text>
</comment>
<evidence type="ECO:0000313" key="6">
    <source>
        <dbReference type="Proteomes" id="UP000179076"/>
    </source>
</evidence>
<dbReference type="GO" id="GO:0043295">
    <property type="term" value="F:glutathione binding"/>
    <property type="evidence" value="ECO:0007669"/>
    <property type="project" value="TreeGrafter"/>
</dbReference>
<organism evidence="5 6">
    <name type="scientific">Candidatus Muproteobacteria bacterium RBG_16_60_9</name>
    <dbReference type="NCBI Taxonomy" id="1817755"/>
    <lineage>
        <taxon>Bacteria</taxon>
        <taxon>Pseudomonadati</taxon>
        <taxon>Pseudomonadota</taxon>
        <taxon>Candidatus Muproteobacteria</taxon>
    </lineage>
</organism>
<dbReference type="CDD" id="cd00299">
    <property type="entry name" value="GST_C_family"/>
    <property type="match status" value="1"/>
</dbReference>
<sequence>MNASTNADKVTVYGFHYSTYVNVARQVLHAKGVPFKFHDTEAEMYTAEHRKRHPFGRAPVLQHGDFWVYETGAIVRYVDDAFEGPKLTPTDARKRAKMNQWIGNVDSYFYPYMIYYLVHERLIFPELGIEPDLAVVAHARPKCEHALAVLEAELGDARPYIVGEQTTLADYFVLPSLVALSLVAEGKEMLKRFPMIRSWMGRMGELPNVKQFRSTLPPRTPIEHARRWATEHRPRVR</sequence>
<protein>
    <recommendedName>
        <fullName evidence="1">glutathione transferase</fullName>
        <ecNumber evidence="1">2.5.1.18</ecNumber>
    </recommendedName>
</protein>
<evidence type="ECO:0000259" key="3">
    <source>
        <dbReference type="PROSITE" id="PS50404"/>
    </source>
</evidence>
<dbReference type="SFLD" id="SFLDG00358">
    <property type="entry name" value="Main_(cytGST)"/>
    <property type="match status" value="1"/>
</dbReference>
<dbReference type="PANTHER" id="PTHR43900:SF3">
    <property type="entry name" value="GLUTATHIONE S-TRANSFERASE RHO"/>
    <property type="match status" value="1"/>
</dbReference>
<evidence type="ECO:0000256" key="1">
    <source>
        <dbReference type="ARBA" id="ARBA00012452"/>
    </source>
</evidence>
<dbReference type="PROSITE" id="PS50405">
    <property type="entry name" value="GST_CTER"/>
    <property type="match status" value="1"/>
</dbReference>
<feature type="domain" description="GST N-terminal" evidence="3">
    <location>
        <begin position="8"/>
        <end position="86"/>
    </location>
</feature>
<dbReference type="PANTHER" id="PTHR43900">
    <property type="entry name" value="GLUTATHIONE S-TRANSFERASE RHO"/>
    <property type="match status" value="1"/>
</dbReference>
<dbReference type="Gene3D" id="3.40.30.10">
    <property type="entry name" value="Glutaredoxin"/>
    <property type="match status" value="1"/>
</dbReference>
<dbReference type="InterPro" id="IPR010987">
    <property type="entry name" value="Glutathione-S-Trfase_C-like"/>
</dbReference>
<dbReference type="AlphaFoldDB" id="A0A1F6V6P9"/>
<dbReference type="InterPro" id="IPR036249">
    <property type="entry name" value="Thioredoxin-like_sf"/>
</dbReference>